<dbReference type="PANTHER" id="PTHR42693:SF53">
    <property type="entry name" value="ENDO-4-O-SULFATASE"/>
    <property type="match status" value="1"/>
</dbReference>
<dbReference type="KEGG" id="taer:GT409_05005"/>
<evidence type="ECO:0000313" key="4">
    <source>
        <dbReference type="EMBL" id="QHI70882.1"/>
    </source>
</evidence>
<dbReference type="AlphaFoldDB" id="A0A6P1MA13"/>
<name>A0A6P1MA13_9BACT</name>
<feature type="domain" description="Sulfatase N-terminal" evidence="3">
    <location>
        <begin position="2"/>
        <end position="412"/>
    </location>
</feature>
<sequence length="537" mass="60803">MILTDDSGYSDLGCYGGEIDTPNIDRMARSGLRFRNFYNNGRCSPTRASLMTGRDSAFAGFAAGTLGGWNREMKQPAYRARLPYDLPTIAEVMKAAGYRTMMTGKWHLGGSLMKGQPARQAWWKQTHPGWELTDAEIEADFNALPPQRGFDEFFGLVEGETHQFFTAADKHEYLEGNEHARLKIDREYNMNCFYKKKDRYPYTPNHGKTAKAFYGTDGMTDRAIEMIEEAAAQPEPFFMYIAYRAPHLPLQAPQELVDKYLSRYADLPKVEMDRVAGLVREGLWTAETSFRKYFIPARKMPEEKKKEYQLRAAIHAAMVEKVDENVGKVFQTLEKTGELDNTLVIYLSDNGAASHLGDLMNVPYYGCKALMWEGGTKTHCIAQWPKVIKPGTISDSVGWVGDFLPTCLELAGGTYPSEFRGSKTAPLDGRSLLPVLKGETLAPPEYLFSNDKGQQGVIYKGRWKLLIEPGWYVLTSKKPGIEYELYDLKTDPAEKTNLAKQKPELVQQLAEACRNWQKRCGIEDYGEMLKIRSDFSK</sequence>
<evidence type="ECO:0000313" key="5">
    <source>
        <dbReference type="Proteomes" id="UP000464954"/>
    </source>
</evidence>
<dbReference type="GO" id="GO:0004065">
    <property type="term" value="F:arylsulfatase activity"/>
    <property type="evidence" value="ECO:0007669"/>
    <property type="project" value="TreeGrafter"/>
</dbReference>
<dbReference type="PANTHER" id="PTHR42693">
    <property type="entry name" value="ARYLSULFATASE FAMILY MEMBER"/>
    <property type="match status" value="1"/>
</dbReference>
<dbReference type="EMBL" id="CP047593">
    <property type="protein sequence ID" value="QHI70882.1"/>
    <property type="molecule type" value="Genomic_DNA"/>
</dbReference>
<gene>
    <name evidence="4" type="ORF">GT409_05005</name>
</gene>
<dbReference type="InterPro" id="IPR000917">
    <property type="entry name" value="Sulfatase_N"/>
</dbReference>
<reference evidence="4 5" key="1">
    <citation type="submission" date="2020-01" db="EMBL/GenBank/DDBJ databases">
        <title>Ponticoccus aerotolerans gen. nov., sp. nov., an anaerobic bacterium and proposal of Ponticoccusceae fam. nov., Ponticoccusles ord. nov. and Ponticoccuse classis nov. in the phylum Kiritimatiellaeota.</title>
        <authorList>
            <person name="Zhou L.Y."/>
            <person name="Du Z.J."/>
        </authorList>
    </citation>
    <scope>NUCLEOTIDE SEQUENCE [LARGE SCALE GENOMIC DNA]</scope>
    <source>
        <strain evidence="4 5">S-5007</strain>
    </source>
</reference>
<keyword evidence="4" id="KW-0808">Transferase</keyword>
<dbReference type="Pfam" id="PF00884">
    <property type="entry name" value="Sulfatase"/>
    <property type="match status" value="1"/>
</dbReference>
<dbReference type="Proteomes" id="UP000464954">
    <property type="component" value="Chromosome"/>
</dbReference>
<keyword evidence="2 4" id="KW-0378">Hydrolase</keyword>
<dbReference type="Gene3D" id="3.30.1120.10">
    <property type="match status" value="1"/>
</dbReference>
<evidence type="ECO:0000256" key="1">
    <source>
        <dbReference type="ARBA" id="ARBA00008779"/>
    </source>
</evidence>
<organism evidence="4 5">
    <name type="scientific">Tichowtungia aerotolerans</name>
    <dbReference type="NCBI Taxonomy" id="2697043"/>
    <lineage>
        <taxon>Bacteria</taxon>
        <taxon>Pseudomonadati</taxon>
        <taxon>Kiritimatiellota</taxon>
        <taxon>Tichowtungiia</taxon>
        <taxon>Tichowtungiales</taxon>
        <taxon>Tichowtungiaceae</taxon>
        <taxon>Tichowtungia</taxon>
    </lineage>
</organism>
<dbReference type="InterPro" id="IPR017850">
    <property type="entry name" value="Alkaline_phosphatase_core_sf"/>
</dbReference>
<dbReference type="GO" id="GO:0016740">
    <property type="term" value="F:transferase activity"/>
    <property type="evidence" value="ECO:0007669"/>
    <property type="project" value="UniProtKB-KW"/>
</dbReference>
<dbReference type="Gene3D" id="3.40.720.10">
    <property type="entry name" value="Alkaline Phosphatase, subunit A"/>
    <property type="match status" value="1"/>
</dbReference>
<comment type="similarity">
    <text evidence="1">Belongs to the sulfatase family.</text>
</comment>
<accession>A0A6P1MA13</accession>
<keyword evidence="5" id="KW-1185">Reference proteome</keyword>
<evidence type="ECO:0000259" key="3">
    <source>
        <dbReference type="Pfam" id="PF00884"/>
    </source>
</evidence>
<dbReference type="InterPro" id="IPR050738">
    <property type="entry name" value="Sulfatase"/>
</dbReference>
<proteinExistence type="inferred from homology"/>
<evidence type="ECO:0000256" key="2">
    <source>
        <dbReference type="ARBA" id="ARBA00022801"/>
    </source>
</evidence>
<dbReference type="SUPFAM" id="SSF53649">
    <property type="entry name" value="Alkaline phosphatase-like"/>
    <property type="match status" value="1"/>
</dbReference>
<protein>
    <submittedName>
        <fullName evidence="4">Sulfatase-like hydrolase/transferase</fullName>
    </submittedName>
</protein>